<dbReference type="KEGG" id="eps:L0Y14_15020"/>
<dbReference type="AlphaFoldDB" id="A0A9J6ZXD3"/>
<proteinExistence type="predicted"/>
<dbReference type="EMBL" id="CP090569">
    <property type="protein sequence ID" value="USF87410.1"/>
    <property type="molecule type" value="Genomic_DNA"/>
</dbReference>
<dbReference type="RefSeq" id="WP_138921848.1">
    <property type="nucleotide sequence ID" value="NZ_CP090569.1"/>
</dbReference>
<protein>
    <submittedName>
        <fullName evidence="1">Uncharacterized protein</fullName>
    </submittedName>
</protein>
<organism evidence="1 2">
    <name type="scientific">Candidatus Endoriftia persephonae</name>
    <dbReference type="NCBI Taxonomy" id="393765"/>
    <lineage>
        <taxon>Bacteria</taxon>
        <taxon>Pseudomonadati</taxon>
        <taxon>Pseudomonadota</taxon>
        <taxon>Gammaproteobacteria</taxon>
        <taxon>Chromatiales</taxon>
        <taxon>Sedimenticolaceae</taxon>
        <taxon>Candidatus Endoriftia</taxon>
    </lineage>
</organism>
<sequence length="111" mass="12254">MVLCGFLLCRDYQSPHFSGKWGAESFVTQVAACLASLPKVAKLVSFSVKDESLGRLGRINPDGVFFWDLRRFRGVGGVGAKFQPHVWIRPIVISFPGFQSQGIITDVFGSF</sequence>
<accession>A0A9J6ZXD3</accession>
<dbReference type="Proteomes" id="UP001056649">
    <property type="component" value="Chromosome"/>
</dbReference>
<gene>
    <name evidence="1" type="ORF">L0Y14_15020</name>
</gene>
<evidence type="ECO:0000313" key="1">
    <source>
        <dbReference type="EMBL" id="USF87410.1"/>
    </source>
</evidence>
<keyword evidence="2" id="KW-1185">Reference proteome</keyword>
<name>A0A9J6ZXD3_9GAMM</name>
<reference evidence="1" key="1">
    <citation type="journal article" date="2022" name="Mol. Ecol. Resour.">
        <title>The complete and closed genome of the facultative generalist Candidatus Endoriftia persephone from deep-sea hydrothermal vents.</title>
        <authorList>
            <person name="de Oliveira A.L."/>
            <person name="Srivastava A."/>
            <person name="Espada-Hinojosa S."/>
            <person name="Bright M."/>
        </authorList>
    </citation>
    <scope>NUCLEOTIDE SEQUENCE</scope>
    <source>
        <strain evidence="1">Tica-EPR-9o50.N</strain>
    </source>
</reference>
<evidence type="ECO:0000313" key="2">
    <source>
        <dbReference type="Proteomes" id="UP001056649"/>
    </source>
</evidence>